<feature type="chain" id="PRO_5038476455" evidence="1">
    <location>
        <begin position="20"/>
        <end position="112"/>
    </location>
</feature>
<organism evidence="2 3">
    <name type="scientific">Dreissena polymorpha</name>
    <name type="common">Zebra mussel</name>
    <name type="synonym">Mytilus polymorpha</name>
    <dbReference type="NCBI Taxonomy" id="45954"/>
    <lineage>
        <taxon>Eukaryota</taxon>
        <taxon>Metazoa</taxon>
        <taxon>Spiralia</taxon>
        <taxon>Lophotrochozoa</taxon>
        <taxon>Mollusca</taxon>
        <taxon>Bivalvia</taxon>
        <taxon>Autobranchia</taxon>
        <taxon>Heteroconchia</taxon>
        <taxon>Euheterodonta</taxon>
        <taxon>Imparidentia</taxon>
        <taxon>Neoheterodontei</taxon>
        <taxon>Myida</taxon>
        <taxon>Dreissenoidea</taxon>
        <taxon>Dreissenidae</taxon>
        <taxon>Dreissena</taxon>
    </lineage>
</organism>
<accession>A0A9D4HCK9</accession>
<dbReference type="Gene3D" id="2.60.120.740">
    <property type="match status" value="1"/>
</dbReference>
<reference evidence="2" key="1">
    <citation type="journal article" date="2019" name="bioRxiv">
        <title>The Genome of the Zebra Mussel, Dreissena polymorpha: A Resource for Invasive Species Research.</title>
        <authorList>
            <person name="McCartney M.A."/>
            <person name="Auch B."/>
            <person name="Kono T."/>
            <person name="Mallez S."/>
            <person name="Zhang Y."/>
            <person name="Obille A."/>
            <person name="Becker A."/>
            <person name="Abrahante J.E."/>
            <person name="Garbe J."/>
            <person name="Badalamenti J.P."/>
            <person name="Herman A."/>
            <person name="Mangelson H."/>
            <person name="Liachko I."/>
            <person name="Sullivan S."/>
            <person name="Sone E.D."/>
            <person name="Koren S."/>
            <person name="Silverstein K.A.T."/>
            <person name="Beckman K.B."/>
            <person name="Gohl D.M."/>
        </authorList>
    </citation>
    <scope>NUCLEOTIDE SEQUENCE</scope>
    <source>
        <strain evidence="2">Duluth1</strain>
        <tissue evidence="2">Whole animal</tissue>
    </source>
</reference>
<comment type="caution">
    <text evidence="2">The sequence shown here is derived from an EMBL/GenBank/DDBJ whole genome shotgun (WGS) entry which is preliminary data.</text>
</comment>
<keyword evidence="3" id="KW-1185">Reference proteome</keyword>
<gene>
    <name evidence="2" type="ORF">DPMN_104181</name>
</gene>
<dbReference type="Proteomes" id="UP000828390">
    <property type="component" value="Unassembled WGS sequence"/>
</dbReference>
<feature type="signal peptide" evidence="1">
    <location>
        <begin position="1"/>
        <end position="19"/>
    </location>
</feature>
<name>A0A9D4HCK9_DREPO</name>
<protein>
    <submittedName>
        <fullName evidence="2">Uncharacterized protein</fullName>
    </submittedName>
</protein>
<evidence type="ECO:0000313" key="3">
    <source>
        <dbReference type="Proteomes" id="UP000828390"/>
    </source>
</evidence>
<dbReference type="InterPro" id="IPR043159">
    <property type="entry name" value="Lectin_gal-bd_sf"/>
</dbReference>
<sequence>MESYLTCLIVVALCCSAHADIIDCDGSYMYLSCPVGQVCMCARGFMSANIVSHLSSLILSKPGYKLRFDNFHCYKSCVTENKNMCHLHASNGVFVEPCAETYKYMEVQYICF</sequence>
<dbReference type="EMBL" id="JAIWYP010000004">
    <property type="protein sequence ID" value="KAH3830924.1"/>
    <property type="molecule type" value="Genomic_DNA"/>
</dbReference>
<dbReference type="AlphaFoldDB" id="A0A9D4HCK9"/>
<evidence type="ECO:0000256" key="1">
    <source>
        <dbReference type="SAM" id="SignalP"/>
    </source>
</evidence>
<proteinExistence type="predicted"/>
<evidence type="ECO:0000313" key="2">
    <source>
        <dbReference type="EMBL" id="KAH3830924.1"/>
    </source>
</evidence>
<reference evidence="2" key="2">
    <citation type="submission" date="2020-11" db="EMBL/GenBank/DDBJ databases">
        <authorList>
            <person name="McCartney M.A."/>
            <person name="Auch B."/>
            <person name="Kono T."/>
            <person name="Mallez S."/>
            <person name="Becker A."/>
            <person name="Gohl D.M."/>
            <person name="Silverstein K.A.T."/>
            <person name="Koren S."/>
            <person name="Bechman K.B."/>
            <person name="Herman A."/>
            <person name="Abrahante J.E."/>
            <person name="Garbe J."/>
        </authorList>
    </citation>
    <scope>NUCLEOTIDE SEQUENCE</scope>
    <source>
        <strain evidence="2">Duluth1</strain>
        <tissue evidence="2">Whole animal</tissue>
    </source>
</reference>
<keyword evidence="1" id="KW-0732">Signal</keyword>